<dbReference type="GO" id="GO:0016740">
    <property type="term" value="F:transferase activity"/>
    <property type="evidence" value="ECO:0007669"/>
    <property type="project" value="UniProtKB-KW"/>
</dbReference>
<dbReference type="PANTHER" id="PTHR48228:SF4">
    <property type="entry name" value="BLR3030 PROTEIN"/>
    <property type="match status" value="1"/>
</dbReference>
<evidence type="ECO:0000313" key="2">
    <source>
        <dbReference type="Proteomes" id="UP000297643"/>
    </source>
</evidence>
<dbReference type="InterPro" id="IPR023606">
    <property type="entry name" value="CoA-Trfase_III_dom_1_sf"/>
</dbReference>
<dbReference type="PANTHER" id="PTHR48228">
    <property type="entry name" value="SUCCINYL-COA--D-CITRAMALATE COA-TRANSFERASE"/>
    <property type="match status" value="1"/>
</dbReference>
<name>A0A4R8W0V7_9MICO</name>
<accession>A0A4R8W0V7</accession>
<reference evidence="1 2" key="1">
    <citation type="submission" date="2019-03" db="EMBL/GenBank/DDBJ databases">
        <title>Genomics of glacier-inhabiting Cryobacterium strains.</title>
        <authorList>
            <person name="Liu Q."/>
            <person name="Xin Y.-H."/>
        </authorList>
    </citation>
    <scope>NUCLEOTIDE SEQUENCE [LARGE SCALE GENOMIC DNA]</scope>
    <source>
        <strain evidence="1 2">RHLT2-21</strain>
    </source>
</reference>
<dbReference type="EMBL" id="SOFM01000049">
    <property type="protein sequence ID" value="TFB99896.1"/>
    <property type="molecule type" value="Genomic_DNA"/>
</dbReference>
<dbReference type="AlphaFoldDB" id="A0A4R8W0V7"/>
<keyword evidence="2" id="KW-1185">Reference proteome</keyword>
<keyword evidence="1" id="KW-0808">Transferase</keyword>
<gene>
    <name evidence="1" type="ORF">E3O32_15755</name>
</gene>
<dbReference type="InterPro" id="IPR003673">
    <property type="entry name" value="CoA-Trfase_fam_III"/>
</dbReference>
<dbReference type="Gene3D" id="3.40.50.10540">
    <property type="entry name" value="Crotonobetainyl-coa:carnitine coa-transferase, domain 1"/>
    <property type="match status" value="1"/>
</dbReference>
<organism evidence="1 2">
    <name type="scientific">Cryobacterium mannosilyticum</name>
    <dbReference type="NCBI Taxonomy" id="1259190"/>
    <lineage>
        <taxon>Bacteria</taxon>
        <taxon>Bacillati</taxon>
        <taxon>Actinomycetota</taxon>
        <taxon>Actinomycetes</taxon>
        <taxon>Micrococcales</taxon>
        <taxon>Microbacteriaceae</taxon>
        <taxon>Cryobacterium</taxon>
    </lineage>
</organism>
<evidence type="ECO:0000313" key="1">
    <source>
        <dbReference type="EMBL" id="TFB99896.1"/>
    </source>
</evidence>
<proteinExistence type="predicted"/>
<dbReference type="InterPro" id="IPR050509">
    <property type="entry name" value="CoA-transferase_III"/>
</dbReference>
<comment type="caution">
    <text evidence="1">The sequence shown here is derived from an EMBL/GenBank/DDBJ whole genome shotgun (WGS) entry which is preliminary data.</text>
</comment>
<sequence length="509" mass="54425">MIARPHDINCNPCCGDMVGATDDRLASRPRVNGRGRGRQPMGTFLSTFLADSAELPELADRVRSSGPVPLSSPLPVGDLAADSVAATKLMASLLHLARKGLRDPKASEVPRVSIAPQLVAGAYRSDQLFRWNGNPAPAWAPLSGFFASSDGWVRTHANYPHHEAALRSLLRLDAFATAETVAHAISRRSALDLEDEAAASNAVISAVRSPSKWRGHPQAQTLEADPFVSLKQQAGDAGLHSLGSADGHAPLEGVRVLDLTRVIAGPVATRSLAFFGADVLRIDSPGMPELPWQYLDTGQGKRSALLDLGHKPDRDRFERLLTDADVVVTGYRPNSLDRFGLSPVELHNRHPGLVIGRVSAWGLSGPWAERRGFDSIVQAASGIAQIHADGTGRPGALPAQALDHSAGYLLAAGIMSALRRRHLDGRGWTVDISLARVAQELLAQPNSPPTEGGPLEIPTVNAETREGTVTCAAPAISISGDTKRYRWIGCPWGADRPEWAEPRSANVQR</sequence>
<dbReference type="Proteomes" id="UP000297643">
    <property type="component" value="Unassembled WGS sequence"/>
</dbReference>
<protein>
    <submittedName>
        <fullName evidence="1">CoA transferase</fullName>
    </submittedName>
</protein>
<dbReference type="Pfam" id="PF02515">
    <property type="entry name" value="CoA_transf_3"/>
    <property type="match status" value="1"/>
</dbReference>
<dbReference type="SUPFAM" id="SSF89796">
    <property type="entry name" value="CoA-transferase family III (CaiB/BaiF)"/>
    <property type="match status" value="2"/>
</dbReference>